<sequence>MDQMMQADDNQGIPDDVRRDKLASALQAIAARLESEANKRVGRRTHIEKRWIDDLLQYHGRYDNMTEQALNKTKKSKLFINLTKPKTDAMSAKLMDLLFPTDDSNWGIKPTPVPELTEAASKAAKAAREIKQQLKDQQEAAAIEQGAQNGVDPAQQQQMKMLQDLADQADRAESALNGDLEEARKRSDLMAKEIEDQLTESLYQAVMRDVIEIASKLGTGVCKGPVTGDKVRKGWKLSKKIDANGNERAEFGLQIVSGESQPSMRYVDLWSFFPDPDARCIEEGEGNFERHLMNQKRLRGLAQLEGFDKDAIRRLLKLKPQTTAPAYIADLRNITGANDQAANDLYHVWEYTGCLEASEMASLALAMDDADTFRDMQDIDPLTEVNAVVWFCQGEILKFSIYPYDSGEPMYSVFNIAKDEASIFGYGVPYMIRDPQKAVNAGWRAMMDNGAFSSGPQIVVSQSQVEPADGNFELTPHKIWIAKEGIPRDKRAFETFDIPSNQAQLAGIITMARQFMDDTAQMPAIAQGEQGSGVTKTAQGMAILMNSANVVFRRIVKNFDDDVTTPNIRRFYDWNMQFNPKEEIKGDYSIDARGSSVLLVREMQAQNLMVLAFQIGGHPVYGPMLKNRDMLKKLFQANMVPADEVLLSDDEIDAKMAAAAAAAQAAAQQSAPPGPDPELAKLELELKRAEIESRIEIENQKADNARQVALINRDTQMMVLAEKMNMNVDQLRAKLDIAHAQINSKERLAATEVAITERIGPSGGGLL</sequence>
<reference evidence="2 3" key="1">
    <citation type="submission" date="2018-05" db="EMBL/GenBank/DDBJ databases">
        <title>The draft genome of strain NS-104.</title>
        <authorList>
            <person name="Hang P."/>
            <person name="Jiang J."/>
        </authorList>
    </citation>
    <scope>NUCLEOTIDE SEQUENCE [LARGE SCALE GENOMIC DNA]</scope>
    <source>
        <strain evidence="2 3">NS-104</strain>
    </source>
</reference>
<comment type="caution">
    <text evidence="2">The sequence shown here is derived from an EMBL/GenBank/DDBJ whole genome shotgun (WGS) entry which is preliminary data.</text>
</comment>
<proteinExistence type="predicted"/>
<evidence type="ECO:0000313" key="3">
    <source>
        <dbReference type="Proteomes" id="UP000245252"/>
    </source>
</evidence>
<dbReference type="RefSeq" id="WP_109458149.1">
    <property type="nucleotide sequence ID" value="NZ_QFBC01000003.1"/>
</dbReference>
<feature type="coiled-coil region" evidence="1">
    <location>
        <begin position="679"/>
        <end position="748"/>
    </location>
</feature>
<feature type="coiled-coil region" evidence="1">
    <location>
        <begin position="117"/>
        <end position="200"/>
    </location>
</feature>
<dbReference type="AlphaFoldDB" id="A0A2U2DTZ5"/>
<gene>
    <name evidence="2" type="ORF">DEM27_10450</name>
</gene>
<keyword evidence="3" id="KW-1185">Reference proteome</keyword>
<evidence type="ECO:0008006" key="4">
    <source>
        <dbReference type="Google" id="ProtNLM"/>
    </source>
</evidence>
<accession>A0A2U2DTZ5</accession>
<dbReference type="OrthoDB" id="6105065at2"/>
<keyword evidence="1" id="KW-0175">Coiled coil</keyword>
<name>A0A2U2DTZ5_9HYPH</name>
<dbReference type="EMBL" id="QFBC01000003">
    <property type="protein sequence ID" value="PWE56774.1"/>
    <property type="molecule type" value="Genomic_DNA"/>
</dbReference>
<dbReference type="Proteomes" id="UP000245252">
    <property type="component" value="Unassembled WGS sequence"/>
</dbReference>
<evidence type="ECO:0000256" key="1">
    <source>
        <dbReference type="SAM" id="Coils"/>
    </source>
</evidence>
<protein>
    <recommendedName>
        <fullName evidence="4">Portal protein</fullName>
    </recommendedName>
</protein>
<organism evidence="2 3">
    <name type="scientific">Metarhizobium album</name>
    <dbReference type="NCBI Taxonomy" id="2182425"/>
    <lineage>
        <taxon>Bacteria</taxon>
        <taxon>Pseudomonadati</taxon>
        <taxon>Pseudomonadota</taxon>
        <taxon>Alphaproteobacteria</taxon>
        <taxon>Hyphomicrobiales</taxon>
        <taxon>Rhizobiaceae</taxon>
        <taxon>Metarhizobium</taxon>
    </lineage>
</organism>
<evidence type="ECO:0000313" key="2">
    <source>
        <dbReference type="EMBL" id="PWE56774.1"/>
    </source>
</evidence>